<feature type="domain" description="3H" evidence="1">
    <location>
        <begin position="75"/>
        <end position="170"/>
    </location>
</feature>
<dbReference type="PANTHER" id="PTHR40068:SF1">
    <property type="entry name" value="TRANSCRIPTION REPRESSOR NIAR-RELATED"/>
    <property type="match status" value="1"/>
</dbReference>
<dbReference type="InterPro" id="IPR036388">
    <property type="entry name" value="WH-like_DNA-bd_sf"/>
</dbReference>
<evidence type="ECO:0000313" key="3">
    <source>
        <dbReference type="EMBL" id="MPN07957.1"/>
    </source>
</evidence>
<dbReference type="Pfam" id="PF08279">
    <property type="entry name" value="HTH_11"/>
    <property type="match status" value="1"/>
</dbReference>
<evidence type="ECO:0000259" key="2">
    <source>
        <dbReference type="Pfam" id="PF08279"/>
    </source>
</evidence>
<feature type="domain" description="Helix-turn-helix type 11" evidence="2">
    <location>
        <begin position="6"/>
        <end position="58"/>
    </location>
</feature>
<dbReference type="SUPFAM" id="SSF75500">
    <property type="entry name" value="Putative transcriptional regulator TM1602, C-terminal domain"/>
    <property type="match status" value="1"/>
</dbReference>
<evidence type="ECO:0000259" key="1">
    <source>
        <dbReference type="Pfam" id="PF02829"/>
    </source>
</evidence>
<dbReference type="GO" id="GO:0036094">
    <property type="term" value="F:small molecule binding"/>
    <property type="evidence" value="ECO:0007669"/>
    <property type="project" value="InterPro"/>
</dbReference>
<dbReference type="Pfam" id="PF02829">
    <property type="entry name" value="3H"/>
    <property type="match status" value="1"/>
</dbReference>
<dbReference type="InterPro" id="IPR013196">
    <property type="entry name" value="HTH_11"/>
</dbReference>
<gene>
    <name evidence="3" type="primary">niaR_11</name>
    <name evidence="3" type="ORF">SDC9_155232</name>
</gene>
<comment type="caution">
    <text evidence="3">The sequence shown here is derived from an EMBL/GenBank/DDBJ whole genome shotgun (WGS) entry which is preliminary data.</text>
</comment>
<dbReference type="PIRSF" id="PIRSF037847">
    <property type="entry name" value="NiaR"/>
    <property type="match status" value="1"/>
</dbReference>
<organism evidence="3">
    <name type="scientific">bioreactor metagenome</name>
    <dbReference type="NCBI Taxonomy" id="1076179"/>
    <lineage>
        <taxon>unclassified sequences</taxon>
        <taxon>metagenomes</taxon>
        <taxon>ecological metagenomes</taxon>
    </lineage>
</organism>
<dbReference type="InterPro" id="IPR035922">
    <property type="entry name" value="3H_dom_sf"/>
</dbReference>
<name>A0A645F182_9ZZZZ</name>
<dbReference type="AlphaFoldDB" id="A0A645F182"/>
<sequence>MDAQGRRSKITQMLQESDKPYTGSELAQQLGVTRQIIVQDIAVLRASGLPLLSTTSGYLLIRETAKQRCIRVLNCYHTTLEEAEIELKTIVSLGGKVRDVMVEHPIYGEITGNLMLSSLDMVDTWLLRAKTSKTMMLSVVTNGYHSHTVETNDEETMNRIEKRLQEVGILFEPSASGTAGRSSLNHGS</sequence>
<proteinExistence type="predicted"/>
<dbReference type="SUPFAM" id="SSF46785">
    <property type="entry name" value="Winged helix' DNA-binding domain"/>
    <property type="match status" value="1"/>
</dbReference>
<accession>A0A645F182</accession>
<protein>
    <submittedName>
        <fullName evidence="3">Putative transcription repressor NiaR</fullName>
    </submittedName>
</protein>
<dbReference type="Gene3D" id="3.30.1340.20">
    <property type="entry name" value="3H domain"/>
    <property type="match status" value="1"/>
</dbReference>
<dbReference type="PANTHER" id="PTHR40068">
    <property type="entry name" value="TRANSCRIPTION REPRESSOR NIAR-RELATED"/>
    <property type="match status" value="1"/>
</dbReference>
<dbReference type="EMBL" id="VSSQ01053966">
    <property type="protein sequence ID" value="MPN07957.1"/>
    <property type="molecule type" value="Genomic_DNA"/>
</dbReference>
<dbReference type="InterPro" id="IPR036390">
    <property type="entry name" value="WH_DNA-bd_sf"/>
</dbReference>
<reference evidence="3" key="1">
    <citation type="submission" date="2019-08" db="EMBL/GenBank/DDBJ databases">
        <authorList>
            <person name="Kucharzyk K."/>
            <person name="Murdoch R.W."/>
            <person name="Higgins S."/>
            <person name="Loffler F."/>
        </authorList>
    </citation>
    <scope>NUCLEOTIDE SEQUENCE</scope>
</reference>
<dbReference type="InterPro" id="IPR004173">
    <property type="entry name" value="3H_domain"/>
</dbReference>
<dbReference type="Gene3D" id="1.10.10.10">
    <property type="entry name" value="Winged helix-like DNA-binding domain superfamily/Winged helix DNA-binding domain"/>
    <property type="match status" value="1"/>
</dbReference>
<dbReference type="InterPro" id="IPR026043">
    <property type="entry name" value="NadR"/>
</dbReference>